<accession>A0A0E9VHZ6</accession>
<dbReference type="EMBL" id="GBXM01031522">
    <property type="protein sequence ID" value="JAH77055.1"/>
    <property type="molecule type" value="Transcribed_RNA"/>
</dbReference>
<organism evidence="1">
    <name type="scientific">Anguilla anguilla</name>
    <name type="common">European freshwater eel</name>
    <name type="synonym">Muraena anguilla</name>
    <dbReference type="NCBI Taxonomy" id="7936"/>
    <lineage>
        <taxon>Eukaryota</taxon>
        <taxon>Metazoa</taxon>
        <taxon>Chordata</taxon>
        <taxon>Craniata</taxon>
        <taxon>Vertebrata</taxon>
        <taxon>Euteleostomi</taxon>
        <taxon>Actinopterygii</taxon>
        <taxon>Neopterygii</taxon>
        <taxon>Teleostei</taxon>
        <taxon>Anguilliformes</taxon>
        <taxon>Anguillidae</taxon>
        <taxon>Anguilla</taxon>
    </lineage>
</organism>
<dbReference type="AlphaFoldDB" id="A0A0E9VHZ6"/>
<reference evidence="1" key="1">
    <citation type="submission" date="2014-11" db="EMBL/GenBank/DDBJ databases">
        <authorList>
            <person name="Amaro Gonzalez C."/>
        </authorList>
    </citation>
    <scope>NUCLEOTIDE SEQUENCE</scope>
</reference>
<reference evidence="1" key="2">
    <citation type="journal article" date="2015" name="Fish Shellfish Immunol.">
        <title>Early steps in the European eel (Anguilla anguilla)-Vibrio vulnificus interaction in the gills: Role of the RtxA13 toxin.</title>
        <authorList>
            <person name="Callol A."/>
            <person name="Pajuelo D."/>
            <person name="Ebbesson L."/>
            <person name="Teles M."/>
            <person name="MacKenzie S."/>
            <person name="Amaro C."/>
        </authorList>
    </citation>
    <scope>NUCLEOTIDE SEQUENCE</scope>
</reference>
<proteinExistence type="predicted"/>
<protein>
    <submittedName>
        <fullName evidence="1">Uncharacterized protein</fullName>
    </submittedName>
</protein>
<sequence length="25" mass="3195">MFFYHTRRTCILFYCIMQMVLFESN</sequence>
<name>A0A0E9VHZ6_ANGAN</name>
<evidence type="ECO:0000313" key="1">
    <source>
        <dbReference type="EMBL" id="JAH77055.1"/>
    </source>
</evidence>